<name>A0A8J6E1T1_9EUKA</name>
<dbReference type="PIRSF" id="PIRSF005673">
    <property type="entry name" value="Importin_alpha"/>
    <property type="match status" value="1"/>
</dbReference>
<evidence type="ECO:0000313" key="7">
    <source>
        <dbReference type="EMBL" id="KAG9393848.1"/>
    </source>
</evidence>
<organism evidence="7 8">
    <name type="scientific">Carpediemonas membranifera</name>
    <dbReference type="NCBI Taxonomy" id="201153"/>
    <lineage>
        <taxon>Eukaryota</taxon>
        <taxon>Metamonada</taxon>
        <taxon>Carpediemonas-like organisms</taxon>
        <taxon>Carpediemonas</taxon>
    </lineage>
</organism>
<dbReference type="AlphaFoldDB" id="A0A8J6E1T1"/>
<keyword evidence="8" id="KW-1185">Reference proteome</keyword>
<accession>A0A8J6E1T1</accession>
<evidence type="ECO:0000256" key="6">
    <source>
        <dbReference type="SAM" id="MobiDB-lite"/>
    </source>
</evidence>
<dbReference type="SUPFAM" id="SSF48371">
    <property type="entry name" value="ARM repeat"/>
    <property type="match status" value="1"/>
</dbReference>
<dbReference type="Pfam" id="PF00514">
    <property type="entry name" value="Arm"/>
    <property type="match status" value="1"/>
</dbReference>
<dbReference type="InterPro" id="IPR000225">
    <property type="entry name" value="Armadillo"/>
</dbReference>
<dbReference type="EMBL" id="JAHDYR010000020">
    <property type="protein sequence ID" value="KAG9393848.1"/>
    <property type="molecule type" value="Genomic_DNA"/>
</dbReference>
<dbReference type="OrthoDB" id="29145at2759"/>
<keyword evidence="2 5" id="KW-0813">Transport</keyword>
<keyword evidence="3" id="KW-0677">Repeat</keyword>
<dbReference type="GO" id="GO:0061608">
    <property type="term" value="F:nuclear import signal receptor activity"/>
    <property type="evidence" value="ECO:0007669"/>
    <property type="project" value="InterPro"/>
</dbReference>
<comment type="caution">
    <text evidence="7">The sequence shown here is derived from an EMBL/GenBank/DDBJ whole genome shotgun (WGS) entry which is preliminary data.</text>
</comment>
<dbReference type="GO" id="GO:0006606">
    <property type="term" value="P:protein import into nucleus"/>
    <property type="evidence" value="ECO:0007669"/>
    <property type="project" value="InterPro"/>
</dbReference>
<dbReference type="InterPro" id="IPR016024">
    <property type="entry name" value="ARM-type_fold"/>
</dbReference>
<dbReference type="PANTHER" id="PTHR23316">
    <property type="entry name" value="IMPORTIN ALPHA"/>
    <property type="match status" value="1"/>
</dbReference>
<evidence type="ECO:0000256" key="4">
    <source>
        <dbReference type="ARBA" id="ARBA00022927"/>
    </source>
</evidence>
<evidence type="ECO:0000256" key="2">
    <source>
        <dbReference type="ARBA" id="ARBA00022448"/>
    </source>
</evidence>
<evidence type="ECO:0000256" key="1">
    <source>
        <dbReference type="ARBA" id="ARBA00010394"/>
    </source>
</evidence>
<comment type="similarity">
    <text evidence="1 5">Belongs to the importin alpha family.</text>
</comment>
<evidence type="ECO:0000256" key="3">
    <source>
        <dbReference type="ARBA" id="ARBA00022737"/>
    </source>
</evidence>
<proteinExistence type="inferred from homology"/>
<dbReference type="SMART" id="SM00185">
    <property type="entry name" value="ARM"/>
    <property type="match status" value="4"/>
</dbReference>
<evidence type="ECO:0000256" key="5">
    <source>
        <dbReference type="PIRNR" id="PIRNR005673"/>
    </source>
</evidence>
<keyword evidence="4 5" id="KW-0653">Protein transport</keyword>
<sequence>MSDKNIRGGFQRGSQRKSIKDDVTSLRKKKRDAAMDSFPAAIEAPTTTPGIEIHFPPKITEEYIAEYYAKFDTGDLNDALTALTAIRMLVSAKQSRNFNIYRSLIAHNMMPKIFAFCNPAQEEHCKEACWICTNIASREHEIAVALIDAGVIPVMASVLKNTESTSIAEQAIWTLGNVAGEGAEYRITTLDTGVMADIARFLGKDMPPKRVRNFTWSTSNIARTPLDPAHITLLCDLIPAMTAVFVRNQVDPAAEFSKESKISLEILADVIFFMSFIGDGNESDIRCILNANLTPAIIQYASVPFAKMSTAIIRYVGNVISMDNSATIADYLIQCGIFPAFDRMLTSPTASVRMEVMWAMANFAAGTPKQMQCFLDSGFITKTLELVHRDTAEVVTECAFVLYNFAGSCTPDQLATLLDCDTIITLVGTLKRTTSRKAKSTLLECLTKILRREPKAARQVEDAGGFDVLNSLAFSHYQTLAAAAQQIIDDFFDYEESDGFESDGDLIF</sequence>
<dbReference type="InterPro" id="IPR024931">
    <property type="entry name" value="Importin_alpha"/>
</dbReference>
<gene>
    <name evidence="7" type="ORF">J8273_4711</name>
</gene>
<dbReference type="Proteomes" id="UP000717585">
    <property type="component" value="Unassembled WGS sequence"/>
</dbReference>
<dbReference type="InterPro" id="IPR011989">
    <property type="entry name" value="ARM-like"/>
</dbReference>
<evidence type="ECO:0000313" key="8">
    <source>
        <dbReference type="Proteomes" id="UP000717585"/>
    </source>
</evidence>
<dbReference type="GO" id="GO:0005737">
    <property type="term" value="C:cytoplasm"/>
    <property type="evidence" value="ECO:0007669"/>
    <property type="project" value="InterPro"/>
</dbReference>
<dbReference type="Gene3D" id="1.25.10.10">
    <property type="entry name" value="Leucine-rich Repeat Variant"/>
    <property type="match status" value="1"/>
</dbReference>
<feature type="region of interest" description="Disordered" evidence="6">
    <location>
        <begin position="1"/>
        <end position="32"/>
    </location>
</feature>
<reference evidence="7" key="1">
    <citation type="submission" date="2021-05" db="EMBL/GenBank/DDBJ databases">
        <title>A free-living protist that lacks canonical eukaryotic 1 DNA replication and segregation systems.</title>
        <authorList>
            <person name="Salas-Leiva D.E."/>
            <person name="Tromer E.C."/>
            <person name="Curtis B.A."/>
            <person name="Jerlstrom-Hultqvist J."/>
            <person name="Kolisko M."/>
            <person name="Yi Z."/>
            <person name="Salas-Leiva J.S."/>
            <person name="Gallot-Lavallee L."/>
            <person name="Kops G.J.P.L."/>
            <person name="Archibald J.M."/>
            <person name="Simpson A.G.B."/>
            <person name="Roger A.J."/>
        </authorList>
    </citation>
    <scope>NUCLEOTIDE SEQUENCE</scope>
    <source>
        <strain evidence="7">BICM</strain>
    </source>
</reference>
<protein>
    <recommendedName>
        <fullName evidence="5">Importin subunit alpha</fullName>
    </recommendedName>
</protein>